<feature type="compositionally biased region" description="Basic and acidic residues" evidence="1">
    <location>
        <begin position="1"/>
        <end position="13"/>
    </location>
</feature>
<evidence type="ECO:0000256" key="1">
    <source>
        <dbReference type="SAM" id="MobiDB-lite"/>
    </source>
</evidence>
<dbReference type="RefSeq" id="WP_141853884.1">
    <property type="nucleotide sequence ID" value="NZ_BAAAKA010000012.1"/>
</dbReference>
<keyword evidence="3" id="KW-1185">Reference proteome</keyword>
<gene>
    <name evidence="2" type="ORF">FB475_1565</name>
</gene>
<feature type="region of interest" description="Disordered" evidence="1">
    <location>
        <begin position="1"/>
        <end position="106"/>
    </location>
</feature>
<reference evidence="2 3" key="1">
    <citation type="submission" date="2019-06" db="EMBL/GenBank/DDBJ databases">
        <title>Sequencing the genomes of 1000 actinobacteria strains.</title>
        <authorList>
            <person name="Klenk H.-P."/>
        </authorList>
    </citation>
    <scope>NUCLEOTIDE SEQUENCE [LARGE SCALE GENOMIC DNA]</scope>
    <source>
        <strain evidence="2 3">DSM 17305</strain>
    </source>
</reference>
<dbReference type="Proteomes" id="UP000316298">
    <property type="component" value="Unassembled WGS sequence"/>
</dbReference>
<accession>A0A542EQ18</accession>
<evidence type="ECO:0000313" key="2">
    <source>
        <dbReference type="EMBL" id="TQJ17447.1"/>
    </source>
</evidence>
<dbReference type="AlphaFoldDB" id="A0A542EQ18"/>
<protein>
    <submittedName>
        <fullName evidence="2">Uncharacterized protein</fullName>
    </submittedName>
</protein>
<sequence length="106" mass="11108">MRTTAHRDRETQRDLLFTNAEVPAPKGEPHSSVSADSLTRLAHQRLSATGQTATQAATLDPSIRAGMPPPLRPGQARTPGTGERRPGNGSTPGLSSGKDTRDGGRG</sequence>
<proteinExistence type="predicted"/>
<dbReference type="EMBL" id="VFMM01000001">
    <property type="protein sequence ID" value="TQJ17447.1"/>
    <property type="molecule type" value="Genomic_DNA"/>
</dbReference>
<evidence type="ECO:0000313" key="3">
    <source>
        <dbReference type="Proteomes" id="UP000316298"/>
    </source>
</evidence>
<comment type="caution">
    <text evidence="2">The sequence shown here is derived from an EMBL/GenBank/DDBJ whole genome shotgun (WGS) entry which is preliminary data.</text>
</comment>
<dbReference type="OrthoDB" id="3829414at2"/>
<name>A0A542EQ18_9ACTN</name>
<organism evidence="2 3">
    <name type="scientific">Kribbella jejuensis</name>
    <dbReference type="NCBI Taxonomy" id="236068"/>
    <lineage>
        <taxon>Bacteria</taxon>
        <taxon>Bacillati</taxon>
        <taxon>Actinomycetota</taxon>
        <taxon>Actinomycetes</taxon>
        <taxon>Propionibacteriales</taxon>
        <taxon>Kribbellaceae</taxon>
        <taxon>Kribbella</taxon>
    </lineage>
</organism>
<feature type="compositionally biased region" description="Low complexity" evidence="1">
    <location>
        <begin position="48"/>
        <end position="58"/>
    </location>
</feature>